<evidence type="ECO:0000256" key="4">
    <source>
        <dbReference type="ARBA" id="ARBA00022968"/>
    </source>
</evidence>
<organism evidence="7 8">
    <name type="scientific">Artemisia annua</name>
    <name type="common">Sweet wormwood</name>
    <dbReference type="NCBI Taxonomy" id="35608"/>
    <lineage>
        <taxon>Eukaryota</taxon>
        <taxon>Viridiplantae</taxon>
        <taxon>Streptophyta</taxon>
        <taxon>Embryophyta</taxon>
        <taxon>Tracheophyta</taxon>
        <taxon>Spermatophyta</taxon>
        <taxon>Magnoliopsida</taxon>
        <taxon>eudicotyledons</taxon>
        <taxon>Gunneridae</taxon>
        <taxon>Pentapetalae</taxon>
        <taxon>asterids</taxon>
        <taxon>campanulids</taxon>
        <taxon>Asterales</taxon>
        <taxon>Asteraceae</taxon>
        <taxon>Asteroideae</taxon>
        <taxon>Anthemideae</taxon>
        <taxon>Artemisiinae</taxon>
        <taxon>Artemisia</taxon>
    </lineage>
</organism>
<dbReference type="GO" id="GO:0000139">
    <property type="term" value="C:Golgi membrane"/>
    <property type="evidence" value="ECO:0007669"/>
    <property type="project" value="UniProtKB-SubCell"/>
</dbReference>
<feature type="domain" description="Exostosin GT47" evidence="6">
    <location>
        <begin position="32"/>
        <end position="344"/>
    </location>
</feature>
<keyword evidence="3" id="KW-0808">Transferase</keyword>
<name>A0A2U1PRC9_ARTAN</name>
<accession>A0A2U1PRC9</accession>
<protein>
    <submittedName>
        <fullName evidence="7">Exostosin-like protein</fullName>
    </submittedName>
</protein>
<dbReference type="AlphaFoldDB" id="A0A2U1PRC9"/>
<dbReference type="EMBL" id="PKPP01000829">
    <property type="protein sequence ID" value="PWA88272.1"/>
    <property type="molecule type" value="Genomic_DNA"/>
</dbReference>
<evidence type="ECO:0000256" key="5">
    <source>
        <dbReference type="ARBA" id="ARBA00023034"/>
    </source>
</evidence>
<gene>
    <name evidence="7" type="ORF">CTI12_AA122570</name>
</gene>
<keyword evidence="5" id="KW-0333">Golgi apparatus</keyword>
<evidence type="ECO:0000259" key="6">
    <source>
        <dbReference type="Pfam" id="PF03016"/>
    </source>
</evidence>
<reference evidence="7 8" key="1">
    <citation type="journal article" date="2018" name="Mol. Plant">
        <title>The genome of Artemisia annua provides insight into the evolution of Asteraceae family and artemisinin biosynthesis.</title>
        <authorList>
            <person name="Shen Q."/>
            <person name="Zhang L."/>
            <person name="Liao Z."/>
            <person name="Wang S."/>
            <person name="Yan T."/>
            <person name="Shi P."/>
            <person name="Liu M."/>
            <person name="Fu X."/>
            <person name="Pan Q."/>
            <person name="Wang Y."/>
            <person name="Lv Z."/>
            <person name="Lu X."/>
            <person name="Zhang F."/>
            <person name="Jiang W."/>
            <person name="Ma Y."/>
            <person name="Chen M."/>
            <person name="Hao X."/>
            <person name="Li L."/>
            <person name="Tang Y."/>
            <person name="Lv G."/>
            <person name="Zhou Y."/>
            <person name="Sun X."/>
            <person name="Brodelius P.E."/>
            <person name="Rose J.K.C."/>
            <person name="Tang K."/>
        </authorList>
    </citation>
    <scope>NUCLEOTIDE SEQUENCE [LARGE SCALE GENOMIC DNA]</scope>
    <source>
        <strain evidence="8">cv. Huhao1</strain>
        <tissue evidence="7">Leaf</tissue>
    </source>
</reference>
<evidence type="ECO:0000256" key="1">
    <source>
        <dbReference type="ARBA" id="ARBA00004323"/>
    </source>
</evidence>
<comment type="subcellular location">
    <subcellularLocation>
        <location evidence="1">Golgi apparatus membrane</location>
        <topology evidence="1">Single-pass type II membrane protein</topology>
    </subcellularLocation>
</comment>
<dbReference type="InterPro" id="IPR004263">
    <property type="entry name" value="Exostosin"/>
</dbReference>
<evidence type="ECO:0000256" key="2">
    <source>
        <dbReference type="ARBA" id="ARBA00010271"/>
    </source>
</evidence>
<sequence>MSPPFVGSSCNESCFKSNPIETPTVCDQKHALLKVFMYDLPSEFHFGLIGWKGYGKQIWPNVSYLSRIPVYPGGVSGQHSIEYWLTLDLLSSVTPNVSRPCSAILVQNSSQADVIFVPFFSSWSYNRNCKIRLTNENNMDRVLQKRLMEYLIGTKEWKRSAGKDHLIMAHHPSSLRLARRYLRSAMFVLADFGRYPTRIANINKDIIAPYKHVVKRLNASNSPSFEERPVLVFFQGGIHRKDGGKIRRILYDLLKDENDVHFTFGKPSPDGVRASSIGMASSKFCLSIAGDTPSSNRLFDAIVSHCVPVIISDHIELPFEDVVDYSEFAIFVRATDASKKGYLVKLIRGVQREKWIEMWRRLKQIAQHFEYEYPSKPGDAVDMIWQAIHRKVSSKGSKVARRNRYRMSQKFLNAHKTAQVSTFSRIGALLTS</sequence>
<evidence type="ECO:0000313" key="7">
    <source>
        <dbReference type="EMBL" id="PWA88272.1"/>
    </source>
</evidence>
<dbReference type="Proteomes" id="UP000245207">
    <property type="component" value="Unassembled WGS sequence"/>
</dbReference>
<dbReference type="PANTHER" id="PTHR11062:SF330">
    <property type="entry name" value="EXOSTOSIN-LIKE PROTEIN-RELATED"/>
    <property type="match status" value="1"/>
</dbReference>
<proteinExistence type="inferred from homology"/>
<dbReference type="InterPro" id="IPR040911">
    <property type="entry name" value="Exostosin_GT47"/>
</dbReference>
<dbReference type="PANTHER" id="PTHR11062">
    <property type="entry name" value="EXOSTOSIN HEPARAN SULFATE GLYCOSYLTRANSFERASE -RELATED"/>
    <property type="match status" value="1"/>
</dbReference>
<dbReference type="GO" id="GO:0016757">
    <property type="term" value="F:glycosyltransferase activity"/>
    <property type="evidence" value="ECO:0007669"/>
    <property type="project" value="UniProtKB-KW"/>
</dbReference>
<evidence type="ECO:0000256" key="3">
    <source>
        <dbReference type="ARBA" id="ARBA00022676"/>
    </source>
</evidence>
<dbReference type="STRING" id="35608.A0A2U1PRC9"/>
<comment type="similarity">
    <text evidence="2">Belongs to the glycosyltransferase 47 family.</text>
</comment>
<comment type="caution">
    <text evidence="7">The sequence shown here is derived from an EMBL/GenBank/DDBJ whole genome shotgun (WGS) entry which is preliminary data.</text>
</comment>
<keyword evidence="4" id="KW-0812">Transmembrane</keyword>
<dbReference type="Pfam" id="PF03016">
    <property type="entry name" value="Exostosin_GT47"/>
    <property type="match status" value="1"/>
</dbReference>
<keyword evidence="3" id="KW-0328">Glycosyltransferase</keyword>
<dbReference type="OrthoDB" id="1924787at2759"/>
<evidence type="ECO:0000313" key="8">
    <source>
        <dbReference type="Proteomes" id="UP000245207"/>
    </source>
</evidence>
<keyword evidence="4" id="KW-0735">Signal-anchor</keyword>
<keyword evidence="8" id="KW-1185">Reference proteome</keyword>